<reference evidence="2" key="1">
    <citation type="submission" date="2020-05" db="UniProtKB">
        <authorList>
            <consortium name="EnsemblMetazoa"/>
        </authorList>
    </citation>
    <scope>IDENTIFICATION</scope>
    <source>
        <strain evidence="2">USDA</strain>
    </source>
</reference>
<name>A0A1I8P8R7_STOCA</name>
<feature type="compositionally biased region" description="Polar residues" evidence="1">
    <location>
        <begin position="682"/>
        <end position="704"/>
    </location>
</feature>
<dbReference type="Proteomes" id="UP000095300">
    <property type="component" value="Unassembled WGS sequence"/>
</dbReference>
<proteinExistence type="predicted"/>
<feature type="compositionally biased region" description="Low complexity" evidence="1">
    <location>
        <begin position="1415"/>
        <end position="1426"/>
    </location>
</feature>
<feature type="compositionally biased region" description="Low complexity" evidence="1">
    <location>
        <begin position="1371"/>
        <end position="1398"/>
    </location>
</feature>
<feature type="compositionally biased region" description="Low complexity" evidence="1">
    <location>
        <begin position="536"/>
        <end position="555"/>
    </location>
</feature>
<feature type="compositionally biased region" description="Polar residues" evidence="1">
    <location>
        <begin position="500"/>
        <end position="512"/>
    </location>
</feature>
<feature type="compositionally biased region" description="Acidic residues" evidence="1">
    <location>
        <begin position="667"/>
        <end position="679"/>
    </location>
</feature>
<protein>
    <submittedName>
        <fullName evidence="2">Uncharacterized protein</fullName>
    </submittedName>
</protein>
<feature type="region of interest" description="Disordered" evidence="1">
    <location>
        <begin position="1060"/>
        <end position="1079"/>
    </location>
</feature>
<feature type="region of interest" description="Disordered" evidence="1">
    <location>
        <begin position="481"/>
        <end position="628"/>
    </location>
</feature>
<feature type="compositionally biased region" description="Basic and acidic residues" evidence="1">
    <location>
        <begin position="1126"/>
        <end position="1146"/>
    </location>
</feature>
<feature type="compositionally biased region" description="Polar residues" evidence="1">
    <location>
        <begin position="741"/>
        <end position="757"/>
    </location>
</feature>
<feature type="compositionally biased region" description="Basic and acidic residues" evidence="1">
    <location>
        <begin position="1153"/>
        <end position="1164"/>
    </location>
</feature>
<dbReference type="EnsemblMetazoa" id="SCAU005861-RA">
    <property type="protein sequence ID" value="SCAU005861-PA"/>
    <property type="gene ID" value="SCAU005861"/>
</dbReference>
<evidence type="ECO:0000313" key="3">
    <source>
        <dbReference type="Proteomes" id="UP000095300"/>
    </source>
</evidence>
<feature type="region of interest" description="Disordered" evidence="1">
    <location>
        <begin position="1371"/>
        <end position="1454"/>
    </location>
</feature>
<keyword evidence="3" id="KW-1185">Reference proteome</keyword>
<accession>A0A1I8P8R7</accession>
<organism evidence="2 3">
    <name type="scientific">Stomoxys calcitrans</name>
    <name type="common">Stable fly</name>
    <name type="synonym">Conops calcitrans</name>
    <dbReference type="NCBI Taxonomy" id="35570"/>
    <lineage>
        <taxon>Eukaryota</taxon>
        <taxon>Metazoa</taxon>
        <taxon>Ecdysozoa</taxon>
        <taxon>Arthropoda</taxon>
        <taxon>Hexapoda</taxon>
        <taxon>Insecta</taxon>
        <taxon>Pterygota</taxon>
        <taxon>Neoptera</taxon>
        <taxon>Endopterygota</taxon>
        <taxon>Diptera</taxon>
        <taxon>Brachycera</taxon>
        <taxon>Muscomorpha</taxon>
        <taxon>Muscoidea</taxon>
        <taxon>Muscidae</taxon>
        <taxon>Stomoxys</taxon>
    </lineage>
</organism>
<feature type="compositionally biased region" description="Polar residues" evidence="1">
    <location>
        <begin position="1265"/>
        <end position="1274"/>
    </location>
</feature>
<dbReference type="STRING" id="35570.A0A1I8P8R7"/>
<feature type="region of interest" description="Disordered" evidence="1">
    <location>
        <begin position="1488"/>
        <end position="1544"/>
    </location>
</feature>
<feature type="compositionally biased region" description="Gly residues" evidence="1">
    <location>
        <begin position="617"/>
        <end position="628"/>
    </location>
</feature>
<feature type="compositionally biased region" description="Basic and acidic residues" evidence="1">
    <location>
        <begin position="164"/>
        <end position="185"/>
    </location>
</feature>
<feature type="compositionally biased region" description="Polar residues" evidence="1">
    <location>
        <begin position="1008"/>
        <end position="1036"/>
    </location>
</feature>
<feature type="region of interest" description="Disordered" evidence="1">
    <location>
        <begin position="979"/>
        <end position="1037"/>
    </location>
</feature>
<feature type="compositionally biased region" description="Basic and acidic residues" evidence="1">
    <location>
        <begin position="100"/>
        <end position="114"/>
    </location>
</feature>
<feature type="region of interest" description="Disordered" evidence="1">
    <location>
        <begin position="1112"/>
        <end position="1189"/>
    </location>
</feature>
<feature type="region of interest" description="Disordered" evidence="1">
    <location>
        <begin position="72"/>
        <end position="185"/>
    </location>
</feature>
<gene>
    <name evidence="2" type="primary">106092389</name>
</gene>
<sequence>MDPLLGRLAEFFKIYAYAEGLFILVEIDSRLALETRGELSMGIVREWSDRVGVDVASPPKIPLITTYHALLSQESDQPHKRPTLQRQDYSCLDSSEAQSDDSHLTRESITRESQNDELSSSTLDKIDVSTLPLPALPPKKRRTKLRASPSKHHSRRYGSPQHHQHSELRDPHSPADKGPPSKDDYQHLSAFQRYVAKRRESLEASSRSFNEKLEARRMHYHMGGSGGGSGASSSSGAGLHMPTYLFGEHYYAGSSRKTVAPANKEEIYLNKSGWVQVNTKRTNDENRGYRRSNYGHQNGDLRNTIRVIQIDNTRRSDMTRQALLQHQHAIVEPPKFVSSKVEELIQRNEARLGASNGRDSALRPGYRIVDPQLASILNERPGFLPVKNLNDHESPPPITPILSPPPAFQDSSVKAKSFDRRRTIASRPTPQPQTMVVNNCNLQASNVPNNKGMVFSRSFEYDNRRPTPTDTYVETFSRSFDGNLTERPAKPVAVARDRSPNFSTLTGNSPNYLSKKDSGGGSSGSLRSRDSSPKYQSPAASISSSQSPQTQKTTAYLNTSVKEAPPSYSVAGHTTSPVANKYSPRSQHHERSSFERSKSHNVVGRSRKSQFSRTGSGNIGGVSSGASVGGVIGGGPSNLNVSRFRSFDTPMSQRLNSCDSGARSDLSNDELDNDDDDAGSSEFLNTNSYHPSTSPFKSQRQRSLTPDRNESHSSSSSLRKQRSLTPESRSLTPEDRRKKGSQLSLMGSRQNSSSRSNTLERNREKVNISRSSSSSSYSGGEHDNHGVGVGGSAMNAGSSQYRRSVSRNAKQAEEHRIRRSRSLQLTERSPNRGHKMVVCVGQTHVNSNQPPIYQQANIRNNQMGTMPSNNFPPTIRTTGKSQSILLGASNGGAKVVRQSDIDKSRSFDFDYCNYNSQNNAMKSQHSSSSLLGSASVLNRDGGAMRLDFDKSRSFDDDYREATVVSNNNLNAAAMRYLQAAESTERSHQRMRRSSPVEGMGSGGGSGSRNTRSPQSSGSSCNNLSVPRQTTSPQNYGTRLCDHEMTYDLMRKSLDRSPIMEFRRGDSAGGGSSGGDYDIPLGMMRNRETINSGGNSELNFMNNDGRIYEHVGSNSLKQQRSLRRTHSPNETHYSLERSHATSSRDEMTPPDAGGDYRNEYNDMYRRTRSTNRGRDLHPTKSIANFHQPHGKTASHITATDRVVCSQNTAEAYCASLPRQCGACRHVSFDKQHDYLKSLPLKRRNQTKLCSSSTTTSPLPHGLKHSPSLNNFTPQSRDSEKAAAIRKSNISMVKVNVNSSCTALKHNEEGCKTNMGYVNIVAARQEGTEQNSTAAMKSGLSAMATNMRPSNNSSITQWTLLCRNATASCSSSISIGPGSNSSTSSSSLTPSKAASPAADAVDNKNNKVIDDDDGPFNTTTTTTSTTNTKLAANCRDAKQKPTLPSPKAKAKANAKRKSVAAAANEFTSTINKSEDNSVTLMTTMRIADSATSSGSNFSASSPSGSRSSRGSHGSGPTMLAATNGGIKKIPNNSNNISSKSNSNSSAKFSLTSNLLSSCKNNLKSLPSPPPSPMKLQNMQQHCQNVPQQHRQLERLSSASLPDICLDVDIENHHHNMG</sequence>
<feature type="region of interest" description="Disordered" evidence="1">
    <location>
        <begin position="652"/>
        <end position="831"/>
    </location>
</feature>
<feature type="compositionally biased region" description="Polar residues" evidence="1">
    <location>
        <begin position="795"/>
        <end position="809"/>
    </location>
</feature>
<feature type="region of interest" description="Disordered" evidence="1">
    <location>
        <begin position="1244"/>
        <end position="1277"/>
    </location>
</feature>
<evidence type="ECO:0000313" key="2">
    <source>
        <dbReference type="EnsemblMetazoa" id="SCAU005861-PA"/>
    </source>
</evidence>
<evidence type="ECO:0000256" key="1">
    <source>
        <dbReference type="SAM" id="MobiDB-lite"/>
    </source>
</evidence>
<feature type="compositionally biased region" description="Basic and acidic residues" evidence="1">
    <location>
        <begin position="758"/>
        <end position="767"/>
    </location>
</feature>
<feature type="compositionally biased region" description="Basic and acidic residues" evidence="1">
    <location>
        <begin position="587"/>
        <end position="598"/>
    </location>
</feature>
<feature type="compositionally biased region" description="Polar residues" evidence="1">
    <location>
        <begin position="84"/>
        <end position="97"/>
    </location>
</feature>
<feature type="compositionally biased region" description="Low complexity" evidence="1">
    <location>
        <begin position="769"/>
        <end position="778"/>
    </location>
</feature>
<dbReference type="VEuPathDB" id="VectorBase:SCAU005861"/>
<feature type="compositionally biased region" description="Basic residues" evidence="1">
    <location>
        <begin position="138"/>
        <end position="156"/>
    </location>
</feature>
<dbReference type="OrthoDB" id="660555at2759"/>